<dbReference type="PANTHER" id="PTHR10625">
    <property type="entry name" value="HISTONE DEACETYLASE HDAC1-RELATED"/>
    <property type="match status" value="1"/>
</dbReference>
<dbReference type="GO" id="GO:0045150">
    <property type="term" value="P:acetoin catabolic process"/>
    <property type="evidence" value="ECO:0007669"/>
    <property type="project" value="UniProtKB-UniPathway"/>
</dbReference>
<dbReference type="OrthoDB" id="9808367at2"/>
<comment type="pathway">
    <text evidence="1">Ketone degradation; acetoin degradation.</text>
</comment>
<dbReference type="InterPro" id="IPR003085">
    <property type="entry name" value="AcuC"/>
</dbReference>
<sequence length="413" mass="43094">MPTTDPTSSPAPVGAGAAAPGSCVVWSPELLGYDFGPGHPMSPARLDLTMGLVRALGLLDGDGAHRGAPRVVRPEPASDDVLGLVHEAAYVAAVRAASEHGTPDPRRGLGTEDDPVFPGMHEAAARIVAGSYEAAGEIAAGRVGHAVNVAGGMHHAKAGAASGFCVYNDAAVAIRRLLDDGVARVAYVDLDAHHGDGVEEAFWDDPRVLTVSVHQSGTTLFPGTGHPTDVGGAGAEGTAVNVGLPRRTDGARWLRAVDAVVPPVLRAFRPEVLVTQHGCDAHGEDPLSDLDVSVDAQRTALAWVHDLAHELTDGRWLALGGGGYAIARVVPLVWTAVVGEVVHRPVTAGEPLPDEWRTRVAEVAGFDAPLAFGPPVDVRRWRSGYDPDDDVDRAVAATRRAVFPLLGLDPHFD</sequence>
<evidence type="ECO:0000313" key="6">
    <source>
        <dbReference type="EMBL" id="ARU52224.1"/>
    </source>
</evidence>
<accession>A0A1Y0HY83</accession>
<dbReference type="SUPFAM" id="SSF52768">
    <property type="entry name" value="Arginase/deacetylase"/>
    <property type="match status" value="1"/>
</dbReference>
<gene>
    <name evidence="6" type="ORF">CBR64_12915</name>
</gene>
<dbReference type="AlphaFoldDB" id="A0A1Y0HY83"/>
<dbReference type="CDD" id="cd09994">
    <property type="entry name" value="HDAC_AcuC_like"/>
    <property type="match status" value="1"/>
</dbReference>
<dbReference type="GO" id="GO:0040029">
    <property type="term" value="P:epigenetic regulation of gene expression"/>
    <property type="evidence" value="ECO:0007669"/>
    <property type="project" value="TreeGrafter"/>
</dbReference>
<evidence type="ECO:0000259" key="5">
    <source>
        <dbReference type="Pfam" id="PF00850"/>
    </source>
</evidence>
<dbReference type="EMBL" id="CP021383">
    <property type="protein sequence ID" value="ARU52224.1"/>
    <property type="molecule type" value="Genomic_DNA"/>
</dbReference>
<evidence type="ECO:0000256" key="2">
    <source>
        <dbReference type="ARBA" id="ARBA00005947"/>
    </source>
</evidence>
<dbReference type="Proteomes" id="UP000196228">
    <property type="component" value="Chromosome"/>
</dbReference>
<evidence type="ECO:0000313" key="7">
    <source>
        <dbReference type="Proteomes" id="UP000196228"/>
    </source>
</evidence>
<comment type="similarity">
    <text evidence="2">Belongs to the histone deacetylase family.</text>
</comment>
<proteinExistence type="inferred from homology"/>
<name>A0A1Y0HY83_CELCE</name>
<organism evidence="6 7">
    <name type="scientific">Cellulosimicrobium cellulans</name>
    <name type="common">Arthrobacter luteus</name>
    <dbReference type="NCBI Taxonomy" id="1710"/>
    <lineage>
        <taxon>Bacteria</taxon>
        <taxon>Bacillati</taxon>
        <taxon>Actinomycetota</taxon>
        <taxon>Actinomycetes</taxon>
        <taxon>Micrococcales</taxon>
        <taxon>Promicromonosporaceae</taxon>
        <taxon>Cellulosimicrobium</taxon>
    </lineage>
</organism>
<feature type="domain" description="Histone deacetylase" evidence="5">
    <location>
        <begin position="39"/>
        <end position="338"/>
    </location>
</feature>
<dbReference type="RefSeq" id="WP_087471230.1">
    <property type="nucleotide sequence ID" value="NZ_CP021383.1"/>
</dbReference>
<dbReference type="PRINTS" id="PR01272">
    <property type="entry name" value="ACUCPROTEIN"/>
</dbReference>
<dbReference type="KEGG" id="cceu:CBR64_12915"/>
<dbReference type="InterPro" id="IPR023801">
    <property type="entry name" value="His_deacetylse_dom"/>
</dbReference>
<evidence type="ECO:0000256" key="4">
    <source>
        <dbReference type="ARBA" id="ARBA00022627"/>
    </source>
</evidence>
<reference evidence="6 7" key="1">
    <citation type="submission" date="2017-05" db="EMBL/GenBank/DDBJ databases">
        <authorList>
            <person name="Song R."/>
            <person name="Chenine A.L."/>
            <person name="Ruprecht R.M."/>
        </authorList>
    </citation>
    <scope>NUCLEOTIDE SEQUENCE [LARGE SCALE GENOMIC DNA]</scope>
    <source>
        <strain evidence="6 7">PSBB019</strain>
    </source>
</reference>
<dbReference type="Gene3D" id="3.40.800.20">
    <property type="entry name" value="Histone deacetylase domain"/>
    <property type="match status" value="1"/>
</dbReference>
<dbReference type="UniPathway" id="UPA00040"/>
<dbReference type="InterPro" id="IPR023696">
    <property type="entry name" value="Ureohydrolase_dom_sf"/>
</dbReference>
<keyword evidence="4" id="KW-0006">Acetoin catabolism</keyword>
<dbReference type="InterPro" id="IPR000286">
    <property type="entry name" value="HDACs"/>
</dbReference>
<dbReference type="Pfam" id="PF00850">
    <property type="entry name" value="Hist_deacetyl"/>
    <property type="match status" value="1"/>
</dbReference>
<dbReference type="PANTHER" id="PTHR10625:SF10">
    <property type="entry name" value="HISTONE DEACETYLASE HDAC1"/>
    <property type="match status" value="1"/>
</dbReference>
<evidence type="ECO:0000256" key="3">
    <source>
        <dbReference type="ARBA" id="ARBA00020218"/>
    </source>
</evidence>
<dbReference type="PRINTS" id="PR01270">
    <property type="entry name" value="HDASUPER"/>
</dbReference>
<evidence type="ECO:0000256" key="1">
    <source>
        <dbReference type="ARBA" id="ARBA00005101"/>
    </source>
</evidence>
<protein>
    <recommendedName>
        <fullName evidence="3">Acetoin utilization protein AcuC</fullName>
    </recommendedName>
</protein>
<dbReference type="GO" id="GO:0004407">
    <property type="term" value="F:histone deacetylase activity"/>
    <property type="evidence" value="ECO:0007669"/>
    <property type="project" value="TreeGrafter"/>
</dbReference>
<dbReference type="InterPro" id="IPR037138">
    <property type="entry name" value="His_deacetylse_dom_sf"/>
</dbReference>